<dbReference type="SUPFAM" id="SSF55729">
    <property type="entry name" value="Acyl-CoA N-acyltransferases (Nat)"/>
    <property type="match status" value="2"/>
</dbReference>
<comment type="function">
    <text evidence="1 11">Adds a myristoyl group to the N-terminal glycine residue of certain cellular proteins.</text>
</comment>
<dbReference type="EC" id="2.3.1.97" evidence="5 11"/>
<dbReference type="EMBL" id="CP042186">
    <property type="protein sequence ID" value="QDS68650.1"/>
    <property type="molecule type" value="Genomic_DNA"/>
</dbReference>
<evidence type="ECO:0000259" key="15">
    <source>
        <dbReference type="Pfam" id="PF02799"/>
    </source>
</evidence>
<dbReference type="InterPro" id="IPR000903">
    <property type="entry name" value="NMT"/>
</dbReference>
<keyword evidence="9 11" id="KW-0012">Acyltransferase</keyword>
<evidence type="ECO:0000256" key="2">
    <source>
        <dbReference type="ARBA" id="ARBA00004496"/>
    </source>
</evidence>
<evidence type="ECO:0000256" key="8">
    <source>
        <dbReference type="ARBA" id="ARBA00022679"/>
    </source>
</evidence>
<dbReference type="AlphaFoldDB" id="A0A517KZ41"/>
<evidence type="ECO:0000256" key="11">
    <source>
        <dbReference type="RuleBase" id="RU000586"/>
    </source>
</evidence>
<dbReference type="OrthoDB" id="60315at2759"/>
<evidence type="ECO:0000256" key="10">
    <source>
        <dbReference type="ARBA" id="ARBA00048276"/>
    </source>
</evidence>
<dbReference type="PIRSF" id="PIRSF015892">
    <property type="entry name" value="N-myristl_transf"/>
    <property type="match status" value="1"/>
</dbReference>
<evidence type="ECO:0000256" key="3">
    <source>
        <dbReference type="ARBA" id="ARBA00009469"/>
    </source>
</evidence>
<feature type="compositionally biased region" description="Basic and acidic residues" evidence="13">
    <location>
        <begin position="1"/>
        <end position="14"/>
    </location>
</feature>
<sequence length="541" mass="61274">MTEESREVDPKTVAEADAESDEEVEDAGESAEGQAATKKKKKRKPKTKKLKDVLTGGPVVEASKADPTKAVLTEAQFQQLLTMNPSLKNEVANMDPAKVKELMQNMDLTTALSGMSLDGTNKTDMASYKFWKTQPVTSFEDAKKKHIQDGPIKPINIDDVPKEPEALDPAFEWVTMDLEDPTELEEVYKLLSQHYVEDKEAMFRFHYTASFFNWALKAPGWRKEWHVGIRGKEEPRKLVAFISGIPVDLRVRKNTFKSSEVNFLCIHKKLRAKRLTPYLIKEITRRCFLVGTNQAIYTAGVMLPTPVTTCRYFHRALDWTKLYELKFSPLPPGSTPARQVAKNKLPDKTATPGLREMEAKDVAAVTKLLNRYLGRFDMQQHFSEEEVKHWMLHDENISPERVVYAYVVEDPSSHKVTDFFSFYSLASTAIASTKYKYVNAAYMYYYASDAAFDADKSRLGIRLNLLIKDTLVLAKKAKFDVLNALTLLDNPLFLEKQLFGAGDGSLHYYLYNYRAAPISGGIDEKNKVSDKHMGGMGVVML</sequence>
<evidence type="ECO:0000256" key="9">
    <source>
        <dbReference type="ARBA" id="ARBA00023315"/>
    </source>
</evidence>
<evidence type="ECO:0000256" key="13">
    <source>
        <dbReference type="SAM" id="MobiDB-lite"/>
    </source>
</evidence>
<feature type="domain" description="Glycylpeptide N-tetradecanoyltransferase N-terminal" evidence="14">
    <location>
        <begin position="154"/>
        <end position="310"/>
    </location>
</feature>
<comment type="catalytic activity">
    <reaction evidence="10 11">
        <text>N-terminal glycyl-[protein] + tetradecanoyl-CoA = N-tetradecanoylglycyl-[protein] + CoA + H(+)</text>
        <dbReference type="Rhea" id="RHEA:15521"/>
        <dbReference type="Rhea" id="RHEA-COMP:12666"/>
        <dbReference type="Rhea" id="RHEA-COMP:12667"/>
        <dbReference type="ChEBI" id="CHEBI:15378"/>
        <dbReference type="ChEBI" id="CHEBI:57287"/>
        <dbReference type="ChEBI" id="CHEBI:57385"/>
        <dbReference type="ChEBI" id="CHEBI:64723"/>
        <dbReference type="ChEBI" id="CHEBI:133050"/>
        <dbReference type="EC" id="2.3.1.97"/>
    </reaction>
</comment>
<evidence type="ECO:0000259" key="14">
    <source>
        <dbReference type="Pfam" id="PF01233"/>
    </source>
</evidence>
<evidence type="ECO:0000256" key="6">
    <source>
        <dbReference type="ARBA" id="ARBA00022240"/>
    </source>
</evidence>
<dbReference type="Gene3D" id="3.40.630.30">
    <property type="match status" value="2"/>
</dbReference>
<keyword evidence="8 11" id="KW-0808">Transferase</keyword>
<accession>A0A517KZ41</accession>
<feature type="region of interest" description="Disordered" evidence="13">
    <location>
        <begin position="1"/>
        <end position="51"/>
    </location>
</feature>
<feature type="compositionally biased region" description="Basic residues" evidence="13">
    <location>
        <begin position="37"/>
        <end position="49"/>
    </location>
</feature>
<keyword evidence="7" id="KW-0963">Cytoplasm</keyword>
<keyword evidence="17" id="KW-1185">Reference proteome</keyword>
<protein>
    <recommendedName>
        <fullName evidence="6 11">Glycylpeptide N-tetradecanoyltransferase</fullName>
        <ecNumber evidence="5 11">2.3.1.97</ecNumber>
    </recommendedName>
</protein>
<gene>
    <name evidence="16" type="ORF">FKW77_001838</name>
</gene>
<dbReference type="STRING" id="50376.A0A517KZ41"/>
<dbReference type="GO" id="GO:0004379">
    <property type="term" value="F:glycylpeptide N-tetradecanoyltransferase activity"/>
    <property type="evidence" value="ECO:0007669"/>
    <property type="project" value="UniProtKB-EC"/>
</dbReference>
<dbReference type="GO" id="GO:0005737">
    <property type="term" value="C:cytoplasm"/>
    <property type="evidence" value="ECO:0007669"/>
    <property type="project" value="UniProtKB-SubCell"/>
</dbReference>
<evidence type="ECO:0000313" key="17">
    <source>
        <dbReference type="Proteomes" id="UP000316270"/>
    </source>
</evidence>
<reference evidence="16 17" key="1">
    <citation type="submission" date="2019-07" db="EMBL/GenBank/DDBJ databases">
        <title>Finished genome of Venturia effusa.</title>
        <authorList>
            <person name="Young C.A."/>
            <person name="Cox M.P."/>
            <person name="Ganley A.R.D."/>
            <person name="David W.J."/>
        </authorList>
    </citation>
    <scope>NUCLEOTIDE SEQUENCE [LARGE SCALE GENOMIC DNA]</scope>
    <source>
        <strain evidence="17">albino</strain>
    </source>
</reference>
<dbReference type="Proteomes" id="UP000316270">
    <property type="component" value="Chromosome 2"/>
</dbReference>
<dbReference type="PANTHER" id="PTHR11377">
    <property type="entry name" value="N-MYRISTOYL TRANSFERASE"/>
    <property type="match status" value="1"/>
</dbReference>
<dbReference type="FunFam" id="3.40.630.30:FF:000042">
    <property type="entry name" value="Glycylpeptide N-tetradecanoyltransferase"/>
    <property type="match status" value="1"/>
</dbReference>
<dbReference type="Pfam" id="PF02799">
    <property type="entry name" value="NMT_C"/>
    <property type="match status" value="1"/>
</dbReference>
<dbReference type="InterPro" id="IPR022677">
    <property type="entry name" value="NMT_C"/>
</dbReference>
<evidence type="ECO:0000256" key="1">
    <source>
        <dbReference type="ARBA" id="ARBA00003900"/>
    </source>
</evidence>
<dbReference type="FunFam" id="3.40.630.30:FF:000056">
    <property type="entry name" value="Glycylpeptide N-tetradecanoyltransferase"/>
    <property type="match status" value="1"/>
</dbReference>
<feature type="compositionally biased region" description="Acidic residues" evidence="13">
    <location>
        <begin position="16"/>
        <end position="29"/>
    </location>
</feature>
<evidence type="ECO:0000256" key="5">
    <source>
        <dbReference type="ARBA" id="ARBA00012923"/>
    </source>
</evidence>
<dbReference type="PROSITE" id="PS00975">
    <property type="entry name" value="NMT_1"/>
    <property type="match status" value="1"/>
</dbReference>
<dbReference type="InterPro" id="IPR022678">
    <property type="entry name" value="NMT_CS"/>
</dbReference>
<name>A0A517KZ41_9PEZI</name>
<evidence type="ECO:0000256" key="7">
    <source>
        <dbReference type="ARBA" id="ARBA00022490"/>
    </source>
</evidence>
<comment type="subunit">
    <text evidence="4">Monomer.</text>
</comment>
<feature type="domain" description="Glycylpeptide N-tetradecanoyltransferase C-terminal" evidence="15">
    <location>
        <begin position="324"/>
        <end position="539"/>
    </location>
</feature>
<proteinExistence type="inferred from homology"/>
<evidence type="ECO:0000313" key="16">
    <source>
        <dbReference type="EMBL" id="QDS68650.1"/>
    </source>
</evidence>
<dbReference type="Pfam" id="PF01233">
    <property type="entry name" value="NMT"/>
    <property type="match status" value="1"/>
</dbReference>
<dbReference type="InterPro" id="IPR016181">
    <property type="entry name" value="Acyl_CoA_acyltransferase"/>
</dbReference>
<organism evidence="16 17">
    <name type="scientific">Venturia effusa</name>
    <dbReference type="NCBI Taxonomy" id="50376"/>
    <lineage>
        <taxon>Eukaryota</taxon>
        <taxon>Fungi</taxon>
        <taxon>Dikarya</taxon>
        <taxon>Ascomycota</taxon>
        <taxon>Pezizomycotina</taxon>
        <taxon>Dothideomycetes</taxon>
        <taxon>Pleosporomycetidae</taxon>
        <taxon>Venturiales</taxon>
        <taxon>Venturiaceae</taxon>
        <taxon>Venturia</taxon>
    </lineage>
</organism>
<comment type="subcellular location">
    <subcellularLocation>
        <location evidence="2">Cytoplasm</location>
    </subcellularLocation>
</comment>
<evidence type="ECO:0000256" key="12">
    <source>
        <dbReference type="RuleBase" id="RU004178"/>
    </source>
</evidence>
<dbReference type="InterPro" id="IPR022676">
    <property type="entry name" value="NMT_N"/>
</dbReference>
<evidence type="ECO:0000256" key="4">
    <source>
        <dbReference type="ARBA" id="ARBA00011245"/>
    </source>
</evidence>
<dbReference type="PANTHER" id="PTHR11377:SF5">
    <property type="entry name" value="GLYCYLPEPTIDE N-TETRADECANOYLTRANSFERASE"/>
    <property type="match status" value="1"/>
</dbReference>
<comment type="similarity">
    <text evidence="3 12">Belongs to the NMT family.</text>
</comment>